<gene>
    <name evidence="4" type="ORF">TASK_LOCUS2573</name>
</gene>
<sequence>MFDSDCEDVLPLDWQTEVDGDIGVCYRKTPDGVPVQYSKFDDLSTTTEEYNKTSWPVHSLIFAAATLPESFEDHKSTDGFDRVVQINVLSQVLLVRLLQYRLCDTFRSTVVFVSCEALRATNIAKAEDVYSALEPLCNSYSSIRGRVQLYANSKFLQVLFAVAFQEFLERRKLRHPAVLICSSGNLIWQSKLVSSASWTYWWWLKCLRLLAYPFSKSMECSAATLAFCALHPGTNTYRGRRKDCSYFNGCIPASLPEAALNPEMARVTWTHINALLEEKFKLPPW</sequence>
<dbReference type="SUPFAM" id="SSF51735">
    <property type="entry name" value="NAD(P)-binding Rossmann-fold domains"/>
    <property type="match status" value="1"/>
</dbReference>
<evidence type="ECO:0000256" key="3">
    <source>
        <dbReference type="ARBA" id="ARBA00023002"/>
    </source>
</evidence>
<evidence type="ECO:0000313" key="5">
    <source>
        <dbReference type="Proteomes" id="UP000282613"/>
    </source>
</evidence>
<proteinExistence type="inferred from homology"/>
<keyword evidence="3" id="KW-0560">Oxidoreductase</keyword>
<dbReference type="Proteomes" id="UP000282613">
    <property type="component" value="Unassembled WGS sequence"/>
</dbReference>
<evidence type="ECO:0000256" key="2">
    <source>
        <dbReference type="ARBA" id="ARBA00022857"/>
    </source>
</evidence>
<comment type="similarity">
    <text evidence="1">Belongs to the short-chain dehydrogenases/reductases (SDR) family.</text>
</comment>
<accession>A0A0R3VYS8</accession>
<dbReference type="PANTHER" id="PTHR24320:SF282">
    <property type="entry name" value="WW DOMAIN-CONTAINING OXIDOREDUCTASE"/>
    <property type="match status" value="1"/>
</dbReference>
<dbReference type="Gene3D" id="3.40.50.720">
    <property type="entry name" value="NAD(P)-binding Rossmann-like Domain"/>
    <property type="match status" value="1"/>
</dbReference>
<organism evidence="6">
    <name type="scientific">Taenia asiatica</name>
    <name type="common">Asian tapeworm</name>
    <dbReference type="NCBI Taxonomy" id="60517"/>
    <lineage>
        <taxon>Eukaryota</taxon>
        <taxon>Metazoa</taxon>
        <taxon>Spiralia</taxon>
        <taxon>Lophotrochozoa</taxon>
        <taxon>Platyhelminthes</taxon>
        <taxon>Cestoda</taxon>
        <taxon>Eucestoda</taxon>
        <taxon>Cyclophyllidea</taxon>
        <taxon>Taeniidae</taxon>
        <taxon>Taenia</taxon>
    </lineage>
</organism>
<protein>
    <submittedName>
        <fullName evidence="6">WW domain-containing oxidoreductase</fullName>
    </submittedName>
</protein>
<keyword evidence="5" id="KW-1185">Reference proteome</keyword>
<dbReference type="GO" id="GO:0016491">
    <property type="term" value="F:oxidoreductase activity"/>
    <property type="evidence" value="ECO:0007669"/>
    <property type="project" value="UniProtKB-KW"/>
</dbReference>
<evidence type="ECO:0000313" key="4">
    <source>
        <dbReference type="EMBL" id="VDK25544.1"/>
    </source>
</evidence>
<dbReference type="InterPro" id="IPR036291">
    <property type="entry name" value="NAD(P)-bd_dom_sf"/>
</dbReference>
<dbReference type="AlphaFoldDB" id="A0A0R3VYS8"/>
<dbReference type="OrthoDB" id="9989144at2759"/>
<evidence type="ECO:0000313" key="6">
    <source>
        <dbReference type="WBParaSite" id="TASK_0000257201-mRNA-1"/>
    </source>
</evidence>
<evidence type="ECO:0000256" key="1">
    <source>
        <dbReference type="ARBA" id="ARBA00006484"/>
    </source>
</evidence>
<dbReference type="PANTHER" id="PTHR24320">
    <property type="entry name" value="RETINOL DEHYDROGENASE"/>
    <property type="match status" value="1"/>
</dbReference>
<dbReference type="STRING" id="60517.A0A0R3VYS8"/>
<keyword evidence="2" id="KW-0521">NADP</keyword>
<name>A0A0R3VYS8_TAEAS</name>
<reference evidence="4 5" key="2">
    <citation type="submission" date="2018-11" db="EMBL/GenBank/DDBJ databases">
        <authorList>
            <consortium name="Pathogen Informatics"/>
        </authorList>
    </citation>
    <scope>NUCLEOTIDE SEQUENCE [LARGE SCALE GENOMIC DNA]</scope>
</reference>
<dbReference type="EMBL" id="UYRS01002074">
    <property type="protein sequence ID" value="VDK25544.1"/>
    <property type="molecule type" value="Genomic_DNA"/>
</dbReference>
<reference evidence="6" key="1">
    <citation type="submission" date="2017-02" db="UniProtKB">
        <authorList>
            <consortium name="WormBaseParasite"/>
        </authorList>
    </citation>
    <scope>IDENTIFICATION</scope>
</reference>
<dbReference type="WBParaSite" id="TASK_0000257201-mRNA-1">
    <property type="protein sequence ID" value="TASK_0000257201-mRNA-1"/>
    <property type="gene ID" value="TASK_0000257201"/>
</dbReference>